<accession>A0A0A9GV51</accession>
<organism evidence="1">
    <name type="scientific">Arundo donax</name>
    <name type="common">Giant reed</name>
    <name type="synonym">Donax arundinaceus</name>
    <dbReference type="NCBI Taxonomy" id="35708"/>
    <lineage>
        <taxon>Eukaryota</taxon>
        <taxon>Viridiplantae</taxon>
        <taxon>Streptophyta</taxon>
        <taxon>Embryophyta</taxon>
        <taxon>Tracheophyta</taxon>
        <taxon>Spermatophyta</taxon>
        <taxon>Magnoliopsida</taxon>
        <taxon>Liliopsida</taxon>
        <taxon>Poales</taxon>
        <taxon>Poaceae</taxon>
        <taxon>PACMAD clade</taxon>
        <taxon>Arundinoideae</taxon>
        <taxon>Arundineae</taxon>
        <taxon>Arundo</taxon>
    </lineage>
</organism>
<protein>
    <submittedName>
        <fullName evidence="1">Uncharacterized protein</fullName>
    </submittedName>
</protein>
<evidence type="ECO:0000313" key="1">
    <source>
        <dbReference type="EMBL" id="JAE28890.1"/>
    </source>
</evidence>
<dbReference type="EMBL" id="GBRH01169006">
    <property type="protein sequence ID" value="JAE28890.1"/>
    <property type="molecule type" value="Transcribed_RNA"/>
</dbReference>
<dbReference type="AlphaFoldDB" id="A0A0A9GV51"/>
<proteinExistence type="predicted"/>
<reference evidence="1" key="2">
    <citation type="journal article" date="2015" name="Data Brief">
        <title>Shoot transcriptome of the giant reed, Arundo donax.</title>
        <authorList>
            <person name="Barrero R.A."/>
            <person name="Guerrero F.D."/>
            <person name="Moolhuijzen P."/>
            <person name="Goolsby J.A."/>
            <person name="Tidwell J."/>
            <person name="Bellgard S.E."/>
            <person name="Bellgard M.I."/>
        </authorList>
    </citation>
    <scope>NUCLEOTIDE SEQUENCE</scope>
    <source>
        <tissue evidence="1">Shoot tissue taken approximately 20 cm above the soil surface</tissue>
    </source>
</reference>
<name>A0A0A9GV51_ARUDO</name>
<reference evidence="1" key="1">
    <citation type="submission" date="2014-09" db="EMBL/GenBank/DDBJ databases">
        <authorList>
            <person name="Magalhaes I.L.F."/>
            <person name="Oliveira U."/>
            <person name="Santos F.R."/>
            <person name="Vidigal T.H.D.A."/>
            <person name="Brescovit A.D."/>
            <person name="Santos A.J."/>
        </authorList>
    </citation>
    <scope>NUCLEOTIDE SEQUENCE</scope>
    <source>
        <tissue evidence="1">Shoot tissue taken approximately 20 cm above the soil surface</tissue>
    </source>
</reference>
<sequence>MSWLQITSLIEAHHLISHGPHYSLSRWNPHEPGKQAFPQGSQTLLSVYCSYRMEHACVPDVTSFSLCHQPSLHDIEGSCANRSCSSCKKA</sequence>